<dbReference type="OrthoDB" id="193343at2"/>
<sequence length="197" mass="20702">MIEQWGRAWWMLALRGAVAILFGLLAWIWPGITVWALVLLFGIYALADGVLALVAAFRGASGSSRGWLVVAGVAGIVAGVVAFAWPGVTALALLMLIAAWAVVTGVFEIVAALSLRREIEGEWWYVAGGALSVLFGFLLFLWPVGGALAVVWLIGLFSILFGIALVAAAFRVKRLAGFARRGAGPEDRPGGTAAAHS</sequence>
<feature type="transmembrane region" description="Helical" evidence="1">
    <location>
        <begin position="12"/>
        <end position="29"/>
    </location>
</feature>
<gene>
    <name evidence="2" type="ORF">DFJ69_4661</name>
</gene>
<dbReference type="Proteomes" id="UP000256661">
    <property type="component" value="Unassembled WGS sequence"/>
</dbReference>
<proteinExistence type="predicted"/>
<keyword evidence="1" id="KW-0472">Membrane</keyword>
<organism evidence="2 3">
    <name type="scientific">Thermomonospora umbrina</name>
    <dbReference type="NCBI Taxonomy" id="111806"/>
    <lineage>
        <taxon>Bacteria</taxon>
        <taxon>Bacillati</taxon>
        <taxon>Actinomycetota</taxon>
        <taxon>Actinomycetes</taxon>
        <taxon>Streptosporangiales</taxon>
        <taxon>Thermomonosporaceae</taxon>
        <taxon>Thermomonospora</taxon>
    </lineage>
</organism>
<keyword evidence="1" id="KW-0812">Transmembrane</keyword>
<accession>A0A3D9T315</accession>
<reference evidence="2 3" key="1">
    <citation type="submission" date="2018-08" db="EMBL/GenBank/DDBJ databases">
        <title>Sequencing the genomes of 1000 actinobacteria strains.</title>
        <authorList>
            <person name="Klenk H.-P."/>
        </authorList>
    </citation>
    <scope>NUCLEOTIDE SEQUENCE [LARGE SCALE GENOMIC DNA]</scope>
    <source>
        <strain evidence="2 3">DSM 43927</strain>
    </source>
</reference>
<dbReference type="AlphaFoldDB" id="A0A3D9T315"/>
<dbReference type="RefSeq" id="WP_116024507.1">
    <property type="nucleotide sequence ID" value="NZ_QTTT01000001.1"/>
</dbReference>
<dbReference type="InterPro" id="IPR052712">
    <property type="entry name" value="Acid_resist_chaperone_HdeD"/>
</dbReference>
<feature type="transmembrane region" description="Helical" evidence="1">
    <location>
        <begin position="35"/>
        <end position="55"/>
    </location>
</feature>
<feature type="transmembrane region" description="Helical" evidence="1">
    <location>
        <begin position="150"/>
        <end position="172"/>
    </location>
</feature>
<keyword evidence="1" id="KW-1133">Transmembrane helix</keyword>
<evidence type="ECO:0000313" key="2">
    <source>
        <dbReference type="EMBL" id="REE99154.1"/>
    </source>
</evidence>
<dbReference type="PANTHER" id="PTHR34989">
    <property type="entry name" value="PROTEIN HDED"/>
    <property type="match status" value="1"/>
</dbReference>
<evidence type="ECO:0000313" key="3">
    <source>
        <dbReference type="Proteomes" id="UP000256661"/>
    </source>
</evidence>
<dbReference type="EMBL" id="QTTT01000001">
    <property type="protein sequence ID" value="REE99154.1"/>
    <property type="molecule type" value="Genomic_DNA"/>
</dbReference>
<dbReference type="InterPro" id="IPR005325">
    <property type="entry name" value="DUF308_memb"/>
</dbReference>
<keyword evidence="3" id="KW-1185">Reference proteome</keyword>
<evidence type="ECO:0000256" key="1">
    <source>
        <dbReference type="SAM" id="Phobius"/>
    </source>
</evidence>
<protein>
    <submittedName>
        <fullName evidence="2">Uncharacterized membrane protein HdeD (DUF308 family)</fullName>
    </submittedName>
</protein>
<dbReference type="Pfam" id="PF03729">
    <property type="entry name" value="DUF308"/>
    <property type="match status" value="1"/>
</dbReference>
<name>A0A3D9T315_9ACTN</name>
<dbReference type="PANTHER" id="PTHR34989:SF1">
    <property type="entry name" value="PROTEIN HDED"/>
    <property type="match status" value="1"/>
</dbReference>
<comment type="caution">
    <text evidence="2">The sequence shown here is derived from an EMBL/GenBank/DDBJ whole genome shotgun (WGS) entry which is preliminary data.</text>
</comment>
<dbReference type="GO" id="GO:0005886">
    <property type="term" value="C:plasma membrane"/>
    <property type="evidence" value="ECO:0007669"/>
    <property type="project" value="TreeGrafter"/>
</dbReference>
<feature type="transmembrane region" description="Helical" evidence="1">
    <location>
        <begin position="123"/>
        <end position="144"/>
    </location>
</feature>
<feature type="transmembrane region" description="Helical" evidence="1">
    <location>
        <begin position="67"/>
        <end position="85"/>
    </location>
</feature>
<feature type="transmembrane region" description="Helical" evidence="1">
    <location>
        <begin position="91"/>
        <end position="111"/>
    </location>
</feature>